<protein>
    <submittedName>
        <fullName evidence="1">Uncharacterized protein</fullName>
    </submittedName>
</protein>
<proteinExistence type="predicted"/>
<evidence type="ECO:0000313" key="1">
    <source>
        <dbReference type="EMBL" id="KKL55596.1"/>
    </source>
</evidence>
<accession>A0A0F9DP70</accession>
<dbReference type="AlphaFoldDB" id="A0A0F9DP70"/>
<sequence length="168" mass="17892">MARAQLIITPWQAACKAGFGWAMGNASANIDTGDTVIMVRNDNESRPFYIQAVGAGTEDKGEVVVHRVTATYTAAGTAITPVNMRPGFKVQTSELTCFGDESGNTQGDIIAKFGLSSVTTDENRDSKELVFNGGLILDPGQAVGLDIVGEPELVHGYIWGYFDIEDAS</sequence>
<name>A0A0F9DP70_9ZZZZ</name>
<comment type="caution">
    <text evidence="1">The sequence shown here is derived from an EMBL/GenBank/DDBJ whole genome shotgun (WGS) entry which is preliminary data.</text>
</comment>
<gene>
    <name evidence="1" type="ORF">LCGC14_2253830</name>
</gene>
<organism evidence="1">
    <name type="scientific">marine sediment metagenome</name>
    <dbReference type="NCBI Taxonomy" id="412755"/>
    <lineage>
        <taxon>unclassified sequences</taxon>
        <taxon>metagenomes</taxon>
        <taxon>ecological metagenomes</taxon>
    </lineage>
</organism>
<reference evidence="1" key="1">
    <citation type="journal article" date="2015" name="Nature">
        <title>Complex archaea that bridge the gap between prokaryotes and eukaryotes.</title>
        <authorList>
            <person name="Spang A."/>
            <person name="Saw J.H."/>
            <person name="Jorgensen S.L."/>
            <person name="Zaremba-Niedzwiedzka K."/>
            <person name="Martijn J."/>
            <person name="Lind A.E."/>
            <person name="van Eijk R."/>
            <person name="Schleper C."/>
            <person name="Guy L."/>
            <person name="Ettema T.J."/>
        </authorList>
    </citation>
    <scope>NUCLEOTIDE SEQUENCE</scope>
</reference>
<dbReference type="EMBL" id="LAZR01030785">
    <property type="protein sequence ID" value="KKL55596.1"/>
    <property type="molecule type" value="Genomic_DNA"/>
</dbReference>